<keyword evidence="6 8" id="KW-0406">Ion transport</keyword>
<accession>A0A1Y3B7K7</accession>
<keyword evidence="10" id="KW-1185">Reference proteome</keyword>
<keyword evidence="7 8" id="KW-0472">Membrane</keyword>
<comment type="caution">
    <text evidence="8">Lacks conserved residue(s) required for the propagation of feature annotation.</text>
</comment>
<dbReference type="GO" id="GO:0046961">
    <property type="term" value="F:proton-transporting ATPase activity, rotational mechanism"/>
    <property type="evidence" value="ECO:0007669"/>
    <property type="project" value="InterPro"/>
</dbReference>
<evidence type="ECO:0000313" key="10">
    <source>
        <dbReference type="Proteomes" id="UP000194236"/>
    </source>
</evidence>
<feature type="transmembrane region" description="Helical" evidence="8">
    <location>
        <begin position="99"/>
        <end position="117"/>
    </location>
</feature>
<evidence type="ECO:0000256" key="3">
    <source>
        <dbReference type="ARBA" id="ARBA00022448"/>
    </source>
</evidence>
<evidence type="ECO:0000256" key="4">
    <source>
        <dbReference type="ARBA" id="ARBA00022692"/>
    </source>
</evidence>
<dbReference type="Pfam" id="PF01496">
    <property type="entry name" value="V_ATPase_I"/>
    <property type="match status" value="1"/>
</dbReference>
<dbReference type="PANTHER" id="PTHR11629">
    <property type="entry name" value="VACUOLAR PROTON ATPASES"/>
    <property type="match status" value="1"/>
</dbReference>
<dbReference type="GO" id="GO:0051117">
    <property type="term" value="F:ATPase binding"/>
    <property type="evidence" value="ECO:0007669"/>
    <property type="project" value="TreeGrafter"/>
</dbReference>
<dbReference type="GO" id="GO:0007035">
    <property type="term" value="P:vacuolar acidification"/>
    <property type="evidence" value="ECO:0007669"/>
    <property type="project" value="TreeGrafter"/>
</dbReference>
<reference evidence="9 10" key="1">
    <citation type="submission" date="2017-03" db="EMBL/GenBank/DDBJ databases">
        <title>Genome Survey of Euroglyphus maynei.</title>
        <authorList>
            <person name="Arlian L.G."/>
            <person name="Morgan M.S."/>
            <person name="Rider S.D."/>
        </authorList>
    </citation>
    <scope>NUCLEOTIDE SEQUENCE [LARGE SCALE GENOMIC DNA]</scope>
    <source>
        <strain evidence="9">Arlian Lab</strain>
        <tissue evidence="9">Whole body</tissue>
    </source>
</reference>
<feature type="non-terminal residue" evidence="9">
    <location>
        <position position="136"/>
    </location>
</feature>
<evidence type="ECO:0000256" key="5">
    <source>
        <dbReference type="ARBA" id="ARBA00022989"/>
    </source>
</evidence>
<dbReference type="GO" id="GO:0005886">
    <property type="term" value="C:plasma membrane"/>
    <property type="evidence" value="ECO:0007669"/>
    <property type="project" value="TreeGrafter"/>
</dbReference>
<name>A0A1Y3B7K7_EURMA</name>
<keyword evidence="5 8" id="KW-1133">Transmembrane helix</keyword>
<feature type="transmembrane region" description="Helical" evidence="8">
    <location>
        <begin position="37"/>
        <end position="58"/>
    </location>
</feature>
<evidence type="ECO:0000256" key="8">
    <source>
        <dbReference type="RuleBase" id="RU361189"/>
    </source>
</evidence>
<comment type="caution">
    <text evidence="9">The sequence shown here is derived from an EMBL/GenBank/DDBJ whole genome shotgun (WGS) entry which is preliminary data.</text>
</comment>
<comment type="similarity">
    <text evidence="2 8">Belongs to the V-ATPase 116 kDa subunit family.</text>
</comment>
<keyword evidence="8" id="KW-0375">Hydrogen ion transport</keyword>
<keyword evidence="3 8" id="KW-0813">Transport</keyword>
<keyword evidence="4 8" id="KW-0812">Transmembrane</keyword>
<dbReference type="EMBL" id="MUJZ01041179">
    <property type="protein sequence ID" value="OTF75596.1"/>
    <property type="molecule type" value="Genomic_DNA"/>
</dbReference>
<protein>
    <recommendedName>
        <fullName evidence="8">V-type proton ATPase subunit a</fullName>
    </recommendedName>
</protein>
<evidence type="ECO:0000256" key="2">
    <source>
        <dbReference type="ARBA" id="ARBA00009904"/>
    </source>
</evidence>
<comment type="subcellular location">
    <subcellularLocation>
        <location evidence="1">Membrane</location>
        <topology evidence="1">Multi-pass membrane protein</topology>
    </subcellularLocation>
</comment>
<dbReference type="AlphaFoldDB" id="A0A1Y3B7K7"/>
<dbReference type="GO" id="GO:0016471">
    <property type="term" value="C:vacuolar proton-transporting V-type ATPase complex"/>
    <property type="evidence" value="ECO:0007669"/>
    <property type="project" value="TreeGrafter"/>
</dbReference>
<evidence type="ECO:0000256" key="6">
    <source>
        <dbReference type="ARBA" id="ARBA00023065"/>
    </source>
</evidence>
<comment type="function">
    <text evidence="8">Essential component of the vacuolar proton pump (V-ATPase), a multimeric enzyme that catalyzes the translocation of protons across the membranes. Required for assembly and activity of the V-ATPase.</text>
</comment>
<proteinExistence type="inferred from homology"/>
<dbReference type="GO" id="GO:0033179">
    <property type="term" value="C:proton-transporting V-type ATPase, V0 domain"/>
    <property type="evidence" value="ECO:0007669"/>
    <property type="project" value="InterPro"/>
</dbReference>
<evidence type="ECO:0000256" key="7">
    <source>
        <dbReference type="ARBA" id="ARBA00023136"/>
    </source>
</evidence>
<dbReference type="OrthoDB" id="6412104at2759"/>
<gene>
    <name evidence="9" type="ORF">BLA29_013251</name>
</gene>
<evidence type="ECO:0000256" key="1">
    <source>
        <dbReference type="ARBA" id="ARBA00004141"/>
    </source>
</evidence>
<evidence type="ECO:0000313" key="9">
    <source>
        <dbReference type="EMBL" id="OTF75596.1"/>
    </source>
</evidence>
<dbReference type="Proteomes" id="UP000194236">
    <property type="component" value="Unassembled WGS sequence"/>
</dbReference>
<sequence>MKLSVILGVAQMFFGVLLSYFNHRFFAKQLNVLCEFIPQVIFMMSIFGYMNLLIFFKWMKYDSKMAGDAPSILITLINMFLMKYDDPHSPPPMYGGQRFFQTLLLFSALMCVPWMLITKPYLLKKQNDLKLLYHPP</sequence>
<dbReference type="PANTHER" id="PTHR11629:SF63">
    <property type="entry name" value="V-TYPE PROTON ATPASE SUBUNIT A"/>
    <property type="match status" value="1"/>
</dbReference>
<dbReference type="InterPro" id="IPR002490">
    <property type="entry name" value="V-ATPase_116kDa_su"/>
</dbReference>
<organism evidence="9 10">
    <name type="scientific">Euroglyphus maynei</name>
    <name type="common">Mayne's house dust mite</name>
    <dbReference type="NCBI Taxonomy" id="6958"/>
    <lineage>
        <taxon>Eukaryota</taxon>
        <taxon>Metazoa</taxon>
        <taxon>Ecdysozoa</taxon>
        <taxon>Arthropoda</taxon>
        <taxon>Chelicerata</taxon>
        <taxon>Arachnida</taxon>
        <taxon>Acari</taxon>
        <taxon>Acariformes</taxon>
        <taxon>Sarcoptiformes</taxon>
        <taxon>Astigmata</taxon>
        <taxon>Psoroptidia</taxon>
        <taxon>Analgoidea</taxon>
        <taxon>Pyroglyphidae</taxon>
        <taxon>Pyroglyphinae</taxon>
        <taxon>Euroglyphus</taxon>
    </lineage>
</organism>